<protein>
    <submittedName>
        <fullName evidence="2">Uncharacterized protein</fullName>
    </submittedName>
</protein>
<feature type="transmembrane region" description="Helical" evidence="1">
    <location>
        <begin position="77"/>
        <end position="98"/>
    </location>
</feature>
<reference evidence="2 3" key="1">
    <citation type="journal article" date="2006" name="Science">
        <title>The genome of black cottonwood, Populus trichocarpa (Torr. &amp; Gray).</title>
        <authorList>
            <person name="Tuskan G.A."/>
            <person name="Difazio S."/>
            <person name="Jansson S."/>
            <person name="Bohlmann J."/>
            <person name="Grigoriev I."/>
            <person name="Hellsten U."/>
            <person name="Putnam N."/>
            <person name="Ralph S."/>
            <person name="Rombauts S."/>
            <person name="Salamov A."/>
            <person name="Schein J."/>
            <person name="Sterck L."/>
            <person name="Aerts A."/>
            <person name="Bhalerao R.R."/>
            <person name="Bhalerao R.P."/>
            <person name="Blaudez D."/>
            <person name="Boerjan W."/>
            <person name="Brun A."/>
            <person name="Brunner A."/>
            <person name="Busov V."/>
            <person name="Campbell M."/>
            <person name="Carlson J."/>
            <person name="Chalot M."/>
            <person name="Chapman J."/>
            <person name="Chen G.L."/>
            <person name="Cooper D."/>
            <person name="Coutinho P.M."/>
            <person name="Couturier J."/>
            <person name="Covert S."/>
            <person name="Cronk Q."/>
            <person name="Cunningham R."/>
            <person name="Davis J."/>
            <person name="Degroeve S."/>
            <person name="Dejardin A."/>
            <person name="Depamphilis C."/>
            <person name="Detter J."/>
            <person name="Dirks B."/>
            <person name="Dubchak I."/>
            <person name="Duplessis S."/>
            <person name="Ehlting J."/>
            <person name="Ellis B."/>
            <person name="Gendler K."/>
            <person name="Goodstein D."/>
            <person name="Gribskov M."/>
            <person name="Grimwood J."/>
            <person name="Groover A."/>
            <person name="Gunter L."/>
            <person name="Hamberger B."/>
            <person name="Heinze B."/>
            <person name="Helariutta Y."/>
            <person name="Henrissat B."/>
            <person name="Holligan D."/>
            <person name="Holt R."/>
            <person name="Huang W."/>
            <person name="Islam-Faridi N."/>
            <person name="Jones S."/>
            <person name="Jones-Rhoades M."/>
            <person name="Jorgensen R."/>
            <person name="Joshi C."/>
            <person name="Kangasjarvi J."/>
            <person name="Karlsson J."/>
            <person name="Kelleher C."/>
            <person name="Kirkpatrick R."/>
            <person name="Kirst M."/>
            <person name="Kohler A."/>
            <person name="Kalluri U."/>
            <person name="Larimer F."/>
            <person name="Leebens-Mack J."/>
            <person name="Leple J.C."/>
            <person name="Locascio P."/>
            <person name="Lou Y."/>
            <person name="Lucas S."/>
            <person name="Martin F."/>
            <person name="Montanini B."/>
            <person name="Napoli C."/>
            <person name="Nelson D.R."/>
            <person name="Nelson C."/>
            <person name="Nieminen K."/>
            <person name="Nilsson O."/>
            <person name="Pereda V."/>
            <person name="Peter G."/>
            <person name="Philippe R."/>
            <person name="Pilate G."/>
            <person name="Poliakov A."/>
            <person name="Razumovskaya J."/>
            <person name="Richardson P."/>
            <person name="Rinaldi C."/>
            <person name="Ritland K."/>
            <person name="Rouze P."/>
            <person name="Ryaboy D."/>
            <person name="Schmutz J."/>
            <person name="Schrader J."/>
            <person name="Segerman B."/>
            <person name="Shin H."/>
            <person name="Siddiqui A."/>
            <person name="Sterky F."/>
            <person name="Terry A."/>
            <person name="Tsai C.J."/>
            <person name="Uberbacher E."/>
            <person name="Unneberg P."/>
            <person name="Vahala J."/>
            <person name="Wall K."/>
            <person name="Wessler S."/>
            <person name="Yang G."/>
            <person name="Yin T."/>
            <person name="Douglas C."/>
            <person name="Marra M."/>
            <person name="Sandberg G."/>
            <person name="Van de Peer Y."/>
            <person name="Rokhsar D."/>
        </authorList>
    </citation>
    <scope>NUCLEOTIDE SEQUENCE [LARGE SCALE GENOMIC DNA]</scope>
    <source>
        <strain evidence="3">cv. Nisqually</strain>
    </source>
</reference>
<proteinExistence type="predicted"/>
<keyword evidence="1" id="KW-1133">Transmembrane helix</keyword>
<name>A0A2K1YWW7_POPTR</name>
<dbReference type="AlphaFoldDB" id="A0A2K1YWW7"/>
<accession>A0A2K1YWW7</accession>
<dbReference type="Proteomes" id="UP000006729">
    <property type="component" value="Chromosome 10"/>
</dbReference>
<evidence type="ECO:0000256" key="1">
    <source>
        <dbReference type="SAM" id="Phobius"/>
    </source>
</evidence>
<evidence type="ECO:0000313" key="3">
    <source>
        <dbReference type="Proteomes" id="UP000006729"/>
    </source>
</evidence>
<evidence type="ECO:0000313" key="2">
    <source>
        <dbReference type="EMBL" id="PNT17515.1"/>
    </source>
</evidence>
<keyword evidence="1" id="KW-0812">Transmembrane</keyword>
<sequence>MFVNKKTEIYLEILENFKILKYSGQNEMLRDIQGLENSLIKQYCSFLYFHKSSHPISIGFKSCKLHNSIEPWMSQDLCTYIAILTLHMMLLISVIIFYNCSNILNVL</sequence>
<keyword evidence="1" id="KW-0472">Membrane</keyword>
<dbReference type="EMBL" id="CM009299">
    <property type="protein sequence ID" value="PNT17515.1"/>
    <property type="molecule type" value="Genomic_DNA"/>
</dbReference>
<keyword evidence="3" id="KW-1185">Reference proteome</keyword>
<dbReference type="InParanoid" id="A0A2K1YWW7"/>
<organism evidence="2 3">
    <name type="scientific">Populus trichocarpa</name>
    <name type="common">Western balsam poplar</name>
    <name type="synonym">Populus balsamifera subsp. trichocarpa</name>
    <dbReference type="NCBI Taxonomy" id="3694"/>
    <lineage>
        <taxon>Eukaryota</taxon>
        <taxon>Viridiplantae</taxon>
        <taxon>Streptophyta</taxon>
        <taxon>Embryophyta</taxon>
        <taxon>Tracheophyta</taxon>
        <taxon>Spermatophyta</taxon>
        <taxon>Magnoliopsida</taxon>
        <taxon>eudicotyledons</taxon>
        <taxon>Gunneridae</taxon>
        <taxon>Pentapetalae</taxon>
        <taxon>rosids</taxon>
        <taxon>fabids</taxon>
        <taxon>Malpighiales</taxon>
        <taxon>Salicaceae</taxon>
        <taxon>Saliceae</taxon>
        <taxon>Populus</taxon>
    </lineage>
</organism>
<gene>
    <name evidence="2" type="ORF">POPTR_010G194900</name>
</gene>